<dbReference type="PANTHER" id="PTHR47027">
    <property type="entry name" value="REVERSE TRANSCRIPTASE DOMAIN-CONTAINING PROTEIN"/>
    <property type="match status" value="1"/>
</dbReference>
<evidence type="ECO:0008006" key="3">
    <source>
        <dbReference type="Google" id="ProtNLM"/>
    </source>
</evidence>
<comment type="caution">
    <text evidence="1">The sequence shown here is derived from an EMBL/GenBank/DDBJ whole genome shotgun (WGS) entry which is preliminary data.</text>
</comment>
<name>A0ABQ8T4V7_PERAM</name>
<protein>
    <recommendedName>
        <fullName evidence="3">Reverse transcriptase</fullName>
    </recommendedName>
</protein>
<proteinExistence type="predicted"/>
<sequence length="620" mass="72494">MVVPIRSLPGRSTCATQCRHCSEYETLPHVFGSCPQGEVLRIKRHNIIRSMITDALRSKNLEVHEEVHCIADGGRNRRIDIIAINSNKQTAEIIDPTIRFEISATEPSEVNEEKKKIYEPTIQYHQRNTKLKNHSYRALIRSERHHSENLCKVEGKIQDEERYSRCHRHQQNNMFCSDISFQLRVVTAFLTGHVSVKKHLNLMGILQGNLDCRFCGKETETAQHIICSCVALTRRRYLIFGKDSLEPNDFEPSSIPGLYTLIKRYMGSRETLRRYATRRSETNTNGTKFDSSELEGGGWRQWEAREMHSYHCEPQCARYLASELGEGDNAGEMSPRSSTESYPAFSQIGLKENPGKTSTREINLGSGAESYTEFALNGLRENSGKKPQPEESSVLDATGYYRIYLSRYKLQTWKEVRQECPLSPTLSNISLENLLKNCFQNIGRMIVGGRIITCIRFDDDMALLVEEEIILRDMVQKLNDSCEHVGLYEAETWTLRRSEEKRIEAFEMWIWRRMERVKWTERITNEAVLERVGEERMMLKLIRKRKRIWLGHWLRRNCLLKNALEVMMNGRRARVRRRYQMIDDIKILYGSNDETKRNAENRKDWRKLSLQWKNCPWAEH</sequence>
<dbReference type="Proteomes" id="UP001148838">
    <property type="component" value="Unassembled WGS sequence"/>
</dbReference>
<gene>
    <name evidence="1" type="ORF">ANN_11390</name>
</gene>
<evidence type="ECO:0000313" key="2">
    <source>
        <dbReference type="Proteomes" id="UP001148838"/>
    </source>
</evidence>
<reference evidence="1 2" key="1">
    <citation type="journal article" date="2022" name="Allergy">
        <title>Genome assembly and annotation of Periplaneta americana reveal a comprehensive cockroach allergen profile.</title>
        <authorList>
            <person name="Wang L."/>
            <person name="Xiong Q."/>
            <person name="Saelim N."/>
            <person name="Wang L."/>
            <person name="Nong W."/>
            <person name="Wan A.T."/>
            <person name="Shi M."/>
            <person name="Liu X."/>
            <person name="Cao Q."/>
            <person name="Hui J.H.L."/>
            <person name="Sookrung N."/>
            <person name="Leung T.F."/>
            <person name="Tungtrongchitr A."/>
            <person name="Tsui S.K.W."/>
        </authorList>
    </citation>
    <scope>NUCLEOTIDE SEQUENCE [LARGE SCALE GENOMIC DNA]</scope>
    <source>
        <strain evidence="1">PWHHKU_190912</strain>
    </source>
</reference>
<accession>A0ABQ8T4V7</accession>
<keyword evidence="2" id="KW-1185">Reference proteome</keyword>
<evidence type="ECO:0000313" key="1">
    <source>
        <dbReference type="EMBL" id="KAJ4441534.1"/>
    </source>
</evidence>
<dbReference type="EMBL" id="JAJSOF020000015">
    <property type="protein sequence ID" value="KAJ4441534.1"/>
    <property type="molecule type" value="Genomic_DNA"/>
</dbReference>
<dbReference type="PANTHER" id="PTHR47027:SF8">
    <property type="entry name" value="RIBONUCLEASE H"/>
    <property type="match status" value="1"/>
</dbReference>
<organism evidence="1 2">
    <name type="scientific">Periplaneta americana</name>
    <name type="common">American cockroach</name>
    <name type="synonym">Blatta americana</name>
    <dbReference type="NCBI Taxonomy" id="6978"/>
    <lineage>
        <taxon>Eukaryota</taxon>
        <taxon>Metazoa</taxon>
        <taxon>Ecdysozoa</taxon>
        <taxon>Arthropoda</taxon>
        <taxon>Hexapoda</taxon>
        <taxon>Insecta</taxon>
        <taxon>Pterygota</taxon>
        <taxon>Neoptera</taxon>
        <taxon>Polyneoptera</taxon>
        <taxon>Dictyoptera</taxon>
        <taxon>Blattodea</taxon>
        <taxon>Blattoidea</taxon>
        <taxon>Blattidae</taxon>
        <taxon>Blattinae</taxon>
        <taxon>Periplaneta</taxon>
    </lineage>
</organism>